<keyword evidence="1" id="KW-0732">Signal</keyword>
<feature type="chain" id="PRO_5020304579" evidence="1">
    <location>
        <begin position="18"/>
        <end position="591"/>
    </location>
</feature>
<dbReference type="InterPro" id="IPR008969">
    <property type="entry name" value="CarboxyPept-like_regulatory"/>
</dbReference>
<dbReference type="Proteomes" id="UP000310406">
    <property type="component" value="Unassembled WGS sequence"/>
</dbReference>
<evidence type="ECO:0000256" key="1">
    <source>
        <dbReference type="SAM" id="SignalP"/>
    </source>
</evidence>
<keyword evidence="2" id="KW-0645">Protease</keyword>
<dbReference type="GO" id="GO:0004180">
    <property type="term" value="F:carboxypeptidase activity"/>
    <property type="evidence" value="ECO:0007669"/>
    <property type="project" value="UniProtKB-KW"/>
</dbReference>
<dbReference type="AlphaFoldDB" id="A0A4S8RGY8"/>
<feature type="signal peptide" evidence="1">
    <location>
        <begin position="1"/>
        <end position="17"/>
    </location>
</feature>
<accession>A0A4S8RGY8</accession>
<sequence length="591" mass="68195">MKKIGLLLFFICTSSLAQTKIEGVILDKTSQQPLPYSTITIFGEKTHHTITNEDGKFAVEGFIQKDSMEVRHLGYKTKKVALVHFKNEANLYLDPDFSNLDEVVLTAGEDKEYPYILLDKIVQKYRQQKEATSSKAFLTLTSSVRGIPLEQIEGFYNSEQSLSGGITGLTIKSGRFGLNKSFAFYSLDNTQILSDFTFFEETGQILPDHPGNLNYNSLKRKYTVRIDDCSSCTQEEASLSFTPKNPNGRLFYGKMIVDYENLIVKKIELGIKDPVTNALTSINETVSLTPMEIEFNIVFNPLDFGKIQYLDFSFQMDYKSGDVSEIINSRTFIYFYDYNRSFEEPYFTKDISFSNDYDKIIALQASDDFWETNYQYPKSFSEQRSLDYMKENGFLINYDSYIPIDDLSYARPSVLSWHEDKRFAWDHLRDAADNDPKGIQGDKQYRTGKNYDSPFDVLRKTTGPKGKNQINIGYMLDLYWDLAGNRKIIGRTLLDIGSSEFTHEHTKNKLIYINLLFDIYEIYRRLANSRIKDGMTFTEMKSIYDEIYEGANVEAKNMSKETDYGDNLEALAKWNGRIKSRLDIDNFSLLR</sequence>
<dbReference type="EMBL" id="SNTZ01000012">
    <property type="protein sequence ID" value="THV57603.1"/>
    <property type="molecule type" value="Genomic_DNA"/>
</dbReference>
<protein>
    <submittedName>
        <fullName evidence="2">Carboxypeptidase-like regulatory domain-containing protein</fullName>
    </submittedName>
</protein>
<dbReference type="Pfam" id="PF13715">
    <property type="entry name" value="CarbopepD_reg_2"/>
    <property type="match status" value="1"/>
</dbReference>
<dbReference type="SUPFAM" id="SSF49464">
    <property type="entry name" value="Carboxypeptidase regulatory domain-like"/>
    <property type="match status" value="1"/>
</dbReference>
<gene>
    <name evidence="2" type="ORF">EZV76_14680</name>
</gene>
<evidence type="ECO:0000313" key="2">
    <source>
        <dbReference type="EMBL" id="THV57603.1"/>
    </source>
</evidence>
<comment type="caution">
    <text evidence="2">The sequence shown here is derived from an EMBL/GenBank/DDBJ whole genome shotgun (WGS) entry which is preliminary data.</text>
</comment>
<organism evidence="2 3">
    <name type="scientific">Flagellimonas alvinocaridis</name>
    <dbReference type="NCBI Taxonomy" id="2530200"/>
    <lineage>
        <taxon>Bacteria</taxon>
        <taxon>Pseudomonadati</taxon>
        <taxon>Bacteroidota</taxon>
        <taxon>Flavobacteriia</taxon>
        <taxon>Flavobacteriales</taxon>
        <taxon>Flavobacteriaceae</taxon>
        <taxon>Flagellimonas</taxon>
    </lineage>
</organism>
<proteinExistence type="predicted"/>
<reference evidence="2 3" key="1">
    <citation type="submission" date="2019-03" db="EMBL/GenBank/DDBJ databases">
        <title>Muricauda SCR12 sp.nov, a marine bacterium isolated from Pacific Ocean:the Okinawa trough.</title>
        <authorList>
            <person name="Liu L."/>
        </authorList>
    </citation>
    <scope>NUCLEOTIDE SEQUENCE [LARGE SCALE GENOMIC DNA]</scope>
    <source>
        <strain evidence="2 3">SCR12</strain>
    </source>
</reference>
<keyword evidence="3" id="KW-1185">Reference proteome</keyword>
<name>A0A4S8RGY8_9FLAO</name>
<keyword evidence="2" id="KW-0378">Hydrolase</keyword>
<keyword evidence="2" id="KW-0121">Carboxypeptidase</keyword>
<dbReference type="Gene3D" id="2.60.40.1120">
    <property type="entry name" value="Carboxypeptidase-like, regulatory domain"/>
    <property type="match status" value="1"/>
</dbReference>
<evidence type="ECO:0000313" key="3">
    <source>
        <dbReference type="Proteomes" id="UP000310406"/>
    </source>
</evidence>